<evidence type="ECO:0000256" key="6">
    <source>
        <dbReference type="ARBA" id="ARBA00022694"/>
    </source>
</evidence>
<keyword evidence="1 10" id="KW-0963">Cytoplasm</keyword>
<evidence type="ECO:0000256" key="5">
    <source>
        <dbReference type="ARBA" id="ARBA00022691"/>
    </source>
</evidence>
<dbReference type="NCBIfam" id="TIGR03197">
    <property type="entry name" value="MnmC_Cterm"/>
    <property type="match status" value="1"/>
</dbReference>
<dbReference type="PANTHER" id="PTHR13847">
    <property type="entry name" value="SARCOSINE DEHYDROGENASE-RELATED"/>
    <property type="match status" value="1"/>
</dbReference>
<feature type="region of interest" description="FAD-dependent cmnm(5)s(2)U34 oxidoreductase" evidence="10">
    <location>
        <begin position="275"/>
        <end position="671"/>
    </location>
</feature>
<dbReference type="PANTHER" id="PTHR13847:SF283">
    <property type="entry name" value="TRNA 5-METHYLAMINOMETHYL-2-THIOURIDINE BIOSYNTHESIS BIFUNCTIONAL PROTEIN MNMC"/>
    <property type="match status" value="1"/>
</dbReference>
<dbReference type="EC" id="1.5.-.-" evidence="10"/>
<dbReference type="InterPro" id="IPR029063">
    <property type="entry name" value="SAM-dependent_MTases_sf"/>
</dbReference>
<evidence type="ECO:0000256" key="8">
    <source>
        <dbReference type="ARBA" id="ARBA00023002"/>
    </source>
</evidence>
<organism evidence="13 14">
    <name type="scientific">Thiomicrorhabdus xiamenensis</name>
    <dbReference type="NCBI Taxonomy" id="2739063"/>
    <lineage>
        <taxon>Bacteria</taxon>
        <taxon>Pseudomonadati</taxon>
        <taxon>Pseudomonadota</taxon>
        <taxon>Gammaproteobacteria</taxon>
        <taxon>Thiotrichales</taxon>
        <taxon>Piscirickettsiaceae</taxon>
        <taxon>Thiomicrorhabdus</taxon>
    </lineage>
</organism>
<evidence type="ECO:0000256" key="2">
    <source>
        <dbReference type="ARBA" id="ARBA00022603"/>
    </source>
</evidence>
<dbReference type="Gene3D" id="3.30.9.10">
    <property type="entry name" value="D-Amino Acid Oxidase, subunit A, domain 2"/>
    <property type="match status" value="1"/>
</dbReference>
<dbReference type="InterPro" id="IPR023032">
    <property type="entry name" value="tRNA_MAMT_biosynth_bifunc_MnmC"/>
</dbReference>
<dbReference type="SUPFAM" id="SSF54373">
    <property type="entry name" value="FAD-linked reductases, C-terminal domain"/>
    <property type="match status" value="1"/>
</dbReference>
<evidence type="ECO:0000256" key="4">
    <source>
        <dbReference type="ARBA" id="ARBA00022679"/>
    </source>
</evidence>
<dbReference type="EMBL" id="CP054020">
    <property type="protein sequence ID" value="QKI88193.1"/>
    <property type="molecule type" value="Genomic_DNA"/>
</dbReference>
<dbReference type="GO" id="GO:0016645">
    <property type="term" value="F:oxidoreductase activity, acting on the CH-NH group of donors"/>
    <property type="evidence" value="ECO:0007669"/>
    <property type="project" value="InterPro"/>
</dbReference>
<dbReference type="InterPro" id="IPR006076">
    <property type="entry name" value="FAD-dep_OxRdtase"/>
</dbReference>
<dbReference type="EC" id="2.1.1.61" evidence="10"/>
<feature type="domain" description="MnmC-like methyltransferase" evidence="12">
    <location>
        <begin position="120"/>
        <end position="245"/>
    </location>
</feature>
<evidence type="ECO:0000256" key="9">
    <source>
        <dbReference type="ARBA" id="ARBA00023268"/>
    </source>
</evidence>
<comment type="catalytic activity">
    <reaction evidence="10">
        <text>5-aminomethyl-2-thiouridine(34) in tRNA + S-adenosyl-L-methionine = 5-methylaminomethyl-2-thiouridine(34) in tRNA + S-adenosyl-L-homocysteine + H(+)</text>
        <dbReference type="Rhea" id="RHEA:19569"/>
        <dbReference type="Rhea" id="RHEA-COMP:10195"/>
        <dbReference type="Rhea" id="RHEA-COMP:10197"/>
        <dbReference type="ChEBI" id="CHEBI:15378"/>
        <dbReference type="ChEBI" id="CHEBI:57856"/>
        <dbReference type="ChEBI" id="CHEBI:59789"/>
        <dbReference type="ChEBI" id="CHEBI:74454"/>
        <dbReference type="ChEBI" id="CHEBI:74455"/>
        <dbReference type="EC" id="2.1.1.61"/>
    </reaction>
</comment>
<comment type="cofactor">
    <cofactor evidence="10">
        <name>FAD</name>
        <dbReference type="ChEBI" id="CHEBI:57692"/>
    </cofactor>
</comment>
<keyword evidence="4 10" id="KW-0808">Transferase</keyword>
<dbReference type="RefSeq" id="WP_173283789.1">
    <property type="nucleotide sequence ID" value="NZ_CP054020.1"/>
</dbReference>
<keyword evidence="7 10" id="KW-0274">FAD</keyword>
<evidence type="ECO:0000256" key="10">
    <source>
        <dbReference type="HAMAP-Rule" id="MF_01102"/>
    </source>
</evidence>
<dbReference type="Pfam" id="PF01266">
    <property type="entry name" value="DAO"/>
    <property type="match status" value="1"/>
</dbReference>
<protein>
    <recommendedName>
        <fullName evidence="10">tRNA 5-methylaminomethyl-2-thiouridine biosynthesis bifunctional protein MnmC</fullName>
        <shortName evidence="10">tRNA mnm(5)s(2)U biosynthesis bifunctional protein</shortName>
    </recommendedName>
    <domain>
        <recommendedName>
            <fullName evidence="10">tRNA (mnm(5)s(2)U34)-methyltransferase</fullName>
            <ecNumber evidence="10">2.1.1.61</ecNumber>
        </recommendedName>
    </domain>
    <domain>
        <recommendedName>
            <fullName evidence="10">FAD-dependent cmnm(5)s(2)U34 oxidoreductase</fullName>
            <ecNumber evidence="10">1.5.-.-</ecNumber>
        </recommendedName>
    </domain>
</protein>
<comment type="subcellular location">
    <subcellularLocation>
        <location evidence="10">Cytoplasm</location>
    </subcellularLocation>
</comment>
<dbReference type="Proteomes" id="UP000504724">
    <property type="component" value="Chromosome"/>
</dbReference>
<dbReference type="Gene3D" id="3.50.50.60">
    <property type="entry name" value="FAD/NAD(P)-binding domain"/>
    <property type="match status" value="1"/>
</dbReference>
<dbReference type="NCBIfam" id="NF002481">
    <property type="entry name" value="PRK01747.1-2"/>
    <property type="match status" value="1"/>
</dbReference>
<proteinExistence type="inferred from homology"/>
<keyword evidence="2 10" id="KW-0489">Methyltransferase</keyword>
<evidence type="ECO:0000256" key="3">
    <source>
        <dbReference type="ARBA" id="ARBA00022630"/>
    </source>
</evidence>
<feature type="domain" description="FAD dependent oxidoreductase" evidence="11">
    <location>
        <begin position="273"/>
        <end position="636"/>
    </location>
</feature>
<dbReference type="Pfam" id="PF05430">
    <property type="entry name" value="Methyltransf_30"/>
    <property type="match status" value="1"/>
</dbReference>
<dbReference type="InterPro" id="IPR008471">
    <property type="entry name" value="MnmC-like_methylTransf"/>
</dbReference>
<dbReference type="KEGG" id="txa:HQN79_00695"/>
<accession>A0A7D4NMT0</accession>
<evidence type="ECO:0000259" key="12">
    <source>
        <dbReference type="Pfam" id="PF05430"/>
    </source>
</evidence>
<dbReference type="InterPro" id="IPR017610">
    <property type="entry name" value="tRNA_S-uridine_synth_MnmC_C"/>
</dbReference>
<keyword evidence="3 10" id="KW-0285">Flavoprotein</keyword>
<dbReference type="GO" id="GO:0002097">
    <property type="term" value="P:tRNA wobble base modification"/>
    <property type="evidence" value="ECO:0007669"/>
    <property type="project" value="UniProtKB-UniRule"/>
</dbReference>
<evidence type="ECO:0000256" key="7">
    <source>
        <dbReference type="ARBA" id="ARBA00022827"/>
    </source>
</evidence>
<comment type="similarity">
    <text evidence="10">In the N-terminal section; belongs to the methyltransferase superfamily. tRNA (mnm(5)s(2)U34)-methyltransferase family.</text>
</comment>
<dbReference type="Gene3D" id="3.40.50.150">
    <property type="entry name" value="Vaccinia Virus protein VP39"/>
    <property type="match status" value="1"/>
</dbReference>
<keyword evidence="8 10" id="KW-0560">Oxidoreductase</keyword>
<keyword evidence="14" id="KW-1185">Reference proteome</keyword>
<dbReference type="GO" id="GO:0050660">
    <property type="term" value="F:flavin adenine dinucleotide binding"/>
    <property type="evidence" value="ECO:0007669"/>
    <property type="project" value="UniProtKB-UniRule"/>
</dbReference>
<dbReference type="GO" id="GO:0005737">
    <property type="term" value="C:cytoplasm"/>
    <property type="evidence" value="ECO:0007669"/>
    <property type="project" value="UniProtKB-SubCell"/>
</dbReference>
<dbReference type="InterPro" id="IPR047785">
    <property type="entry name" value="tRNA_MNMC2"/>
</dbReference>
<keyword evidence="9 10" id="KW-0511">Multifunctional enzyme</keyword>
<dbReference type="SUPFAM" id="SSF51905">
    <property type="entry name" value="FAD/NAD(P)-binding domain"/>
    <property type="match status" value="1"/>
</dbReference>
<keyword evidence="6 10" id="KW-0819">tRNA processing</keyword>
<evidence type="ECO:0000313" key="14">
    <source>
        <dbReference type="Proteomes" id="UP000504724"/>
    </source>
</evidence>
<dbReference type="GO" id="GO:0032259">
    <property type="term" value="P:methylation"/>
    <property type="evidence" value="ECO:0007669"/>
    <property type="project" value="UniProtKB-KW"/>
</dbReference>
<comment type="function">
    <text evidence="10">Catalyzes the last two steps in the biosynthesis of 5-methylaminomethyl-2-thiouridine (mnm(5)s(2)U) at the wobble position (U34) in tRNA. Catalyzes the FAD-dependent demodification of cmnm(5)s(2)U34 to nm(5)s(2)U34, followed by the transfer of a methyl group from S-adenosyl-L-methionine to nm(5)s(2)U34, to form mnm(5)s(2)U34.</text>
</comment>
<sequence length="671" mass="75405">MKKIALQPAELFWQDKVPFASEFDDSYFSQQDGLNETRYNFLQHNFLAQRFAELLLDPQKNVFRIAESGFGSGLNFLAAIQLWQQVWQGNTPAGELHFISFEKFPMRLQDLSRVHQAFPEVAEQALLLQAIYPPLLPGWHDLYLPEWNIRLSLWFGDIQEGFKECDSSPMGAVDAWFLDGFAPSKNPQMWQASLFQNMARLSHAETTFATFTAAGIVRRGLQAAGFEVKKDKGFGRKREMCYGKMAHKRSVSSKAPWFERPEQQNLPQVKTAIVVGAGLAGATAAYALAEKGVHVTILEKEEEVATQASGNLAGTLHPLITADWNQRSRWYWAGYQSAMRWLKPWLFEGKVQGDLKGLIQLATDDKLHAHWLQSKERVGVPQEIARWVNEREAAELVGMDRVSPGILYADSGWIYPRSVVETCLTHPNITLELNQQVDEWHYQQGLWQVSAGSQIYQADALVFATASLDQTLNSALKAPLRPVKGQVTHLQDSDLRKPLQMAVTHGGYSSPTASGHWVSGATFEAPDMGTELSLAGHRHNLQAAEVALPDWLQVTADAFANQQSGRIAFRPTTPDHLPIVGPVADWDFMQQAYLTQSHTKALFQYPRQAYLPHLYISNGHGARGMISVFLAAEMICAEVFGQALPLAQSLYYASHPARFQIREWRSGKRQK</sequence>
<dbReference type="AlphaFoldDB" id="A0A7D4NMT0"/>
<name>A0A7D4NMT0_9GAMM</name>
<dbReference type="InterPro" id="IPR036188">
    <property type="entry name" value="FAD/NAD-bd_sf"/>
</dbReference>
<evidence type="ECO:0000313" key="13">
    <source>
        <dbReference type="EMBL" id="QKI88193.1"/>
    </source>
</evidence>
<dbReference type="GO" id="GO:0004808">
    <property type="term" value="F:tRNA (5-methylaminomethyl-2-thiouridylate)(34)-methyltransferase activity"/>
    <property type="evidence" value="ECO:0007669"/>
    <property type="project" value="UniProtKB-EC"/>
</dbReference>
<comment type="similarity">
    <text evidence="10">In the C-terminal section; belongs to the DAO family.</text>
</comment>
<keyword evidence="5 10" id="KW-0949">S-adenosyl-L-methionine</keyword>
<dbReference type="HAMAP" id="MF_01102">
    <property type="entry name" value="MnmC"/>
    <property type="match status" value="1"/>
</dbReference>
<evidence type="ECO:0000259" key="11">
    <source>
        <dbReference type="Pfam" id="PF01266"/>
    </source>
</evidence>
<dbReference type="NCBIfam" id="NF033855">
    <property type="entry name" value="tRNA_MNMC2"/>
    <property type="match status" value="1"/>
</dbReference>
<feature type="region of interest" description="tRNA (mnm(5)s(2)U34)-methyltransferase" evidence="10">
    <location>
        <begin position="1"/>
        <end position="246"/>
    </location>
</feature>
<gene>
    <name evidence="10 13" type="primary">mnmC</name>
    <name evidence="13" type="ORF">HQN79_00695</name>
</gene>
<evidence type="ECO:0000256" key="1">
    <source>
        <dbReference type="ARBA" id="ARBA00022490"/>
    </source>
</evidence>
<reference evidence="13 14" key="1">
    <citation type="submission" date="2020-05" db="EMBL/GenBank/DDBJ databases">
        <title>Thiomicrorhabdus sediminis sp.nov. and Thiomicrorhabdus xiamenensis sp.nov., novel sulfur-oxidizing bacteria isolated from coastal sediment.</title>
        <authorList>
            <person name="Liu X."/>
        </authorList>
    </citation>
    <scope>NUCLEOTIDE SEQUENCE [LARGE SCALE GENOMIC DNA]</scope>
    <source>
        <strain evidence="13 14">G2</strain>
    </source>
</reference>